<dbReference type="CDD" id="cd00859">
    <property type="entry name" value="HisRS_anticodon"/>
    <property type="match status" value="1"/>
</dbReference>
<keyword evidence="4 9" id="KW-0547">Nucleotide-binding</keyword>
<feature type="binding site" evidence="10">
    <location>
        <position position="145"/>
    </location>
    <ligand>
        <name>L-histidine</name>
        <dbReference type="ChEBI" id="CHEBI:57595"/>
    </ligand>
</feature>
<dbReference type="InterPro" id="IPR041715">
    <property type="entry name" value="HisRS-like_core"/>
</dbReference>
<dbReference type="EC" id="6.1.1.21" evidence="9"/>
<dbReference type="PIRSF" id="PIRSF001549">
    <property type="entry name" value="His-tRNA_synth"/>
    <property type="match status" value="1"/>
</dbReference>
<keyword evidence="9" id="KW-0963">Cytoplasm</keyword>
<feature type="binding site" evidence="10">
    <location>
        <position position="163"/>
    </location>
    <ligand>
        <name>L-histidine</name>
        <dbReference type="ChEBI" id="CHEBI:57595"/>
    </ligand>
</feature>
<proteinExistence type="inferred from homology"/>
<dbReference type="Pfam" id="PF03129">
    <property type="entry name" value="HGTP_anticodon"/>
    <property type="match status" value="1"/>
</dbReference>
<evidence type="ECO:0000256" key="3">
    <source>
        <dbReference type="ARBA" id="ARBA00022598"/>
    </source>
</evidence>
<dbReference type="InterPro" id="IPR004516">
    <property type="entry name" value="HisRS/HisZ"/>
</dbReference>
<protein>
    <recommendedName>
        <fullName evidence="9">Histidine--tRNA ligase</fullName>
        <ecNumber evidence="9">6.1.1.21</ecNumber>
    </recommendedName>
    <alternativeName>
        <fullName evidence="9">Histidyl-tRNA synthetase</fullName>
        <shortName evidence="9">HisRS</shortName>
    </alternativeName>
</protein>
<feature type="binding site" evidence="10">
    <location>
        <position position="159"/>
    </location>
    <ligand>
        <name>L-histidine</name>
        <dbReference type="ChEBI" id="CHEBI:57595"/>
    </ligand>
</feature>
<evidence type="ECO:0000259" key="11">
    <source>
        <dbReference type="PROSITE" id="PS50862"/>
    </source>
</evidence>
<dbReference type="InterPro" id="IPR015807">
    <property type="entry name" value="His-tRNA-ligase"/>
</dbReference>
<evidence type="ECO:0000256" key="6">
    <source>
        <dbReference type="ARBA" id="ARBA00022917"/>
    </source>
</evidence>
<dbReference type="PROSITE" id="PS50862">
    <property type="entry name" value="AA_TRNA_LIGASE_II"/>
    <property type="match status" value="1"/>
</dbReference>
<comment type="subunit">
    <text evidence="2 9">Homodimer.</text>
</comment>
<dbReference type="InterPro" id="IPR004154">
    <property type="entry name" value="Anticodon-bd"/>
</dbReference>
<dbReference type="AlphaFoldDB" id="A0A653A213"/>
<feature type="binding site" evidence="10">
    <location>
        <begin position="114"/>
        <end position="116"/>
    </location>
    <ligand>
        <name>L-histidine</name>
        <dbReference type="ChEBI" id="CHEBI:57595"/>
    </ligand>
</feature>
<name>A0A653A213_UNCDX</name>
<evidence type="ECO:0000256" key="1">
    <source>
        <dbReference type="ARBA" id="ARBA00008226"/>
    </source>
</evidence>
<dbReference type="GO" id="GO:0005524">
    <property type="term" value="F:ATP binding"/>
    <property type="evidence" value="ECO:0007669"/>
    <property type="project" value="UniProtKB-UniRule"/>
</dbReference>
<dbReference type="EMBL" id="UPXX01000013">
    <property type="protein sequence ID" value="VBB42076.1"/>
    <property type="molecule type" value="Genomic_DNA"/>
</dbReference>
<dbReference type="HAMAP" id="MF_00127">
    <property type="entry name" value="His_tRNA_synth"/>
    <property type="match status" value="1"/>
</dbReference>
<evidence type="ECO:0000256" key="4">
    <source>
        <dbReference type="ARBA" id="ARBA00022741"/>
    </source>
</evidence>
<dbReference type="Gene3D" id="3.30.930.10">
    <property type="entry name" value="Bira Bifunctional Protein, Domain 2"/>
    <property type="match status" value="1"/>
</dbReference>
<evidence type="ECO:0000313" key="12">
    <source>
        <dbReference type="EMBL" id="VBB42076.1"/>
    </source>
</evidence>
<gene>
    <name evidence="9 12" type="primary">hisS</name>
    <name evidence="12" type="ORF">TRIP_B200216</name>
</gene>
<organism evidence="12">
    <name type="scientific">Uncultured Desulfatiglans sp</name>
    <dbReference type="NCBI Taxonomy" id="1748965"/>
    <lineage>
        <taxon>Bacteria</taxon>
        <taxon>Pseudomonadati</taxon>
        <taxon>Thermodesulfobacteriota</taxon>
        <taxon>Desulfobacteria</taxon>
        <taxon>Desulfatiglandales</taxon>
        <taxon>Desulfatiglandaceae</taxon>
        <taxon>Desulfatiglans</taxon>
        <taxon>environmental samples</taxon>
    </lineage>
</organism>
<dbReference type="InterPro" id="IPR006195">
    <property type="entry name" value="aa-tRNA-synth_II"/>
</dbReference>
<evidence type="ECO:0000256" key="8">
    <source>
        <dbReference type="ARBA" id="ARBA00047639"/>
    </source>
</evidence>
<dbReference type="GO" id="GO:0005737">
    <property type="term" value="C:cytoplasm"/>
    <property type="evidence" value="ECO:0007669"/>
    <property type="project" value="UniProtKB-SubCell"/>
</dbReference>
<dbReference type="GO" id="GO:0006427">
    <property type="term" value="P:histidyl-tRNA aminoacylation"/>
    <property type="evidence" value="ECO:0007669"/>
    <property type="project" value="UniProtKB-UniRule"/>
</dbReference>
<dbReference type="SUPFAM" id="SSF52954">
    <property type="entry name" value="Class II aaRS ABD-related"/>
    <property type="match status" value="1"/>
</dbReference>
<dbReference type="InterPro" id="IPR033656">
    <property type="entry name" value="HisRS_anticodon"/>
</dbReference>
<feature type="binding site" evidence="10">
    <location>
        <position position="290"/>
    </location>
    <ligand>
        <name>L-histidine</name>
        <dbReference type="ChEBI" id="CHEBI:57595"/>
    </ligand>
</feature>
<feature type="domain" description="Aminoacyl-transfer RNA synthetases class-II family profile" evidence="11">
    <location>
        <begin position="52"/>
        <end position="358"/>
    </location>
</feature>
<evidence type="ECO:0000256" key="10">
    <source>
        <dbReference type="PIRSR" id="PIRSR001549-1"/>
    </source>
</evidence>
<evidence type="ECO:0000256" key="5">
    <source>
        <dbReference type="ARBA" id="ARBA00022840"/>
    </source>
</evidence>
<comment type="subcellular location">
    <subcellularLocation>
        <location evidence="9">Cytoplasm</location>
    </subcellularLocation>
</comment>
<dbReference type="PANTHER" id="PTHR43707:SF1">
    <property type="entry name" value="HISTIDINE--TRNA LIGASE, MITOCHONDRIAL-RELATED"/>
    <property type="match status" value="1"/>
</dbReference>
<reference evidence="12" key="1">
    <citation type="submission" date="2018-07" db="EMBL/GenBank/DDBJ databases">
        <authorList>
            <consortium name="Genoscope - CEA"/>
            <person name="William W."/>
        </authorList>
    </citation>
    <scope>NUCLEOTIDE SEQUENCE</scope>
    <source>
        <strain evidence="12">IK1</strain>
    </source>
</reference>
<feature type="binding site" evidence="10">
    <location>
        <begin position="294"/>
        <end position="295"/>
    </location>
    <ligand>
        <name>L-histidine</name>
        <dbReference type="ChEBI" id="CHEBI:57595"/>
    </ligand>
</feature>
<keyword evidence="7 9" id="KW-0030">Aminoacyl-tRNA synthetase</keyword>
<dbReference type="SUPFAM" id="SSF55681">
    <property type="entry name" value="Class II aaRS and biotin synthetases"/>
    <property type="match status" value="1"/>
</dbReference>
<accession>A0A653A213</accession>
<dbReference type="InterPro" id="IPR036621">
    <property type="entry name" value="Anticodon-bd_dom_sf"/>
</dbReference>
<evidence type="ECO:0000256" key="2">
    <source>
        <dbReference type="ARBA" id="ARBA00011738"/>
    </source>
</evidence>
<dbReference type="Pfam" id="PF13393">
    <property type="entry name" value="tRNA-synt_His"/>
    <property type="match status" value="1"/>
</dbReference>
<dbReference type="CDD" id="cd00773">
    <property type="entry name" value="HisRS-like_core"/>
    <property type="match status" value="1"/>
</dbReference>
<keyword evidence="3 9" id="KW-0436">Ligase</keyword>
<comment type="catalytic activity">
    <reaction evidence="8 9">
        <text>tRNA(His) + L-histidine + ATP = L-histidyl-tRNA(His) + AMP + diphosphate + H(+)</text>
        <dbReference type="Rhea" id="RHEA:17313"/>
        <dbReference type="Rhea" id="RHEA-COMP:9665"/>
        <dbReference type="Rhea" id="RHEA-COMP:9689"/>
        <dbReference type="ChEBI" id="CHEBI:15378"/>
        <dbReference type="ChEBI" id="CHEBI:30616"/>
        <dbReference type="ChEBI" id="CHEBI:33019"/>
        <dbReference type="ChEBI" id="CHEBI:57595"/>
        <dbReference type="ChEBI" id="CHEBI:78442"/>
        <dbReference type="ChEBI" id="CHEBI:78527"/>
        <dbReference type="ChEBI" id="CHEBI:456215"/>
        <dbReference type="EC" id="6.1.1.21"/>
    </reaction>
</comment>
<dbReference type="InterPro" id="IPR045864">
    <property type="entry name" value="aa-tRNA-synth_II/BPL/LPL"/>
</dbReference>
<dbReference type="Gene3D" id="3.40.50.800">
    <property type="entry name" value="Anticodon-binding domain"/>
    <property type="match status" value="1"/>
</dbReference>
<evidence type="ECO:0000256" key="9">
    <source>
        <dbReference type="HAMAP-Rule" id="MF_00127"/>
    </source>
</evidence>
<evidence type="ECO:0000256" key="7">
    <source>
        <dbReference type="ARBA" id="ARBA00023146"/>
    </source>
</evidence>
<dbReference type="GO" id="GO:0004821">
    <property type="term" value="F:histidine-tRNA ligase activity"/>
    <property type="evidence" value="ECO:0007669"/>
    <property type="project" value="UniProtKB-UniRule"/>
</dbReference>
<comment type="similarity">
    <text evidence="1 9">Belongs to the class-II aminoacyl-tRNA synthetase family.</text>
</comment>
<dbReference type="PANTHER" id="PTHR43707">
    <property type="entry name" value="HISTIDYL-TRNA SYNTHETASE"/>
    <property type="match status" value="1"/>
</dbReference>
<sequence>MCATCALKPPAEAEPLFETGRPILTPCEMGDFPLEFATIKGFKDILPEEIPYWQETEAVARRTFQASGFQEIRTPLIEATELFARSIGEETDIVSKEMYSFEDSKGRGLSLRPEATASVVRAYIQNRLYQQDPVQKLFTIGPMFRHERPQKGRFRQFHQINAEFFGDPGPKSDAEIIVLAESLFHALGLRDLTLLVNSLGCPTCRPDFRAELQIYLQDREDRLCTDCRRRSHTNPLRVLDCKVPGCRETVADAPLILDVLCDDCRRHLEGLQEYLDLSGVVYTRAPRLVRGLDYYTRTTFEFQTERLGAQNAVAGGGRYDGLVRQLGGPDLPAIGFAVGAERLIALLQELRPCPAGKPDLFLAALGEAAEKTCFGWATALRRAGLWAETGYGLKGLKAQMKKADKLGVSTALILGENELAEGQAILRDMQSGRQETIGTRDIVPLLVKRLTENPAYRA</sequence>
<keyword evidence="6 9" id="KW-0648">Protein biosynthesis</keyword>
<keyword evidence="5 9" id="KW-0067">ATP-binding</keyword>
<dbReference type="NCBIfam" id="TIGR00442">
    <property type="entry name" value="hisS"/>
    <property type="match status" value="1"/>
</dbReference>